<name>R7W475_AEGTA</name>
<dbReference type="AlphaFoldDB" id="R7W475"/>
<organism evidence="1">
    <name type="scientific">Aegilops tauschii</name>
    <name type="common">Tausch's goatgrass</name>
    <name type="synonym">Aegilops squarrosa</name>
    <dbReference type="NCBI Taxonomy" id="37682"/>
    <lineage>
        <taxon>Eukaryota</taxon>
        <taxon>Viridiplantae</taxon>
        <taxon>Streptophyta</taxon>
        <taxon>Embryophyta</taxon>
        <taxon>Tracheophyta</taxon>
        <taxon>Spermatophyta</taxon>
        <taxon>Magnoliopsida</taxon>
        <taxon>Liliopsida</taxon>
        <taxon>Poales</taxon>
        <taxon>Poaceae</taxon>
        <taxon>BOP clade</taxon>
        <taxon>Pooideae</taxon>
        <taxon>Triticodae</taxon>
        <taxon>Triticeae</taxon>
        <taxon>Triticinae</taxon>
        <taxon>Aegilops</taxon>
    </lineage>
</organism>
<reference evidence="1" key="1">
    <citation type="submission" date="2015-06" db="UniProtKB">
        <authorList>
            <consortium name="EnsemblPlants"/>
        </authorList>
    </citation>
    <scope>IDENTIFICATION</scope>
</reference>
<proteinExistence type="predicted"/>
<protein>
    <submittedName>
        <fullName evidence="1">Uncharacterized protein</fullName>
    </submittedName>
</protein>
<accession>R7W475</accession>
<evidence type="ECO:0000313" key="1">
    <source>
        <dbReference type="EnsemblPlants" id="EMT15212"/>
    </source>
</evidence>
<dbReference type="EnsemblPlants" id="EMT15212">
    <property type="protein sequence ID" value="EMT15212"/>
    <property type="gene ID" value="F775_00543"/>
</dbReference>
<sequence length="236" mass="27317">MTPKIADLGLSRLVDSIETDEPDMRQGTLWNIHMYGFMLPRITNTMHPALSFVATNHSLSFVPTTCIGRLFLWISIFIDQKARVQLGRWRAGRAVVRVDRSGSTPERLLRWLRWFFAPLIVFSFVLYMRSSRDLLFFRDLSKMKHSVTVRPKAMLSAVLAEDGSTRPAHLTVAKIKTEMKYLSGSVDEKDRKIRDLKAKVEKRNLRVNGLTKGWGHWQITCSDLHMIKLCFRLVLR</sequence>